<name>A0ABN9YHH0_9DINO</name>
<evidence type="ECO:0000313" key="3">
    <source>
        <dbReference type="EMBL" id="CAK0912035.1"/>
    </source>
</evidence>
<feature type="transmembrane region" description="Helical" evidence="1">
    <location>
        <begin position="108"/>
        <end position="132"/>
    </location>
</feature>
<proteinExistence type="predicted"/>
<feature type="transmembrane region" description="Helical" evidence="1">
    <location>
        <begin position="144"/>
        <end position="161"/>
    </location>
</feature>
<protein>
    <recommendedName>
        <fullName evidence="5">Transmembrane protein 107</fullName>
    </recommendedName>
</protein>
<keyword evidence="1" id="KW-0472">Membrane</keyword>
<keyword evidence="1" id="KW-1133">Transmembrane helix</keyword>
<keyword evidence="1" id="KW-0812">Transmembrane</keyword>
<evidence type="ECO:0000313" key="4">
    <source>
        <dbReference type="Proteomes" id="UP001189429"/>
    </source>
</evidence>
<feature type="transmembrane region" description="Helical" evidence="1">
    <location>
        <begin position="76"/>
        <end position="96"/>
    </location>
</feature>
<feature type="signal peptide" evidence="2">
    <location>
        <begin position="1"/>
        <end position="17"/>
    </location>
</feature>
<evidence type="ECO:0008006" key="5">
    <source>
        <dbReference type="Google" id="ProtNLM"/>
    </source>
</evidence>
<keyword evidence="4" id="KW-1185">Reference proteome</keyword>
<comment type="caution">
    <text evidence="3">The sequence shown here is derived from an EMBL/GenBank/DDBJ whole genome shotgun (WGS) entry which is preliminary data.</text>
</comment>
<evidence type="ECO:0000256" key="2">
    <source>
        <dbReference type="SAM" id="SignalP"/>
    </source>
</evidence>
<feature type="chain" id="PRO_5047042534" description="Transmembrane protein 107" evidence="2">
    <location>
        <begin position="18"/>
        <end position="213"/>
    </location>
</feature>
<gene>
    <name evidence="3" type="ORF">PCOR1329_LOCUS85718</name>
</gene>
<sequence>MVASAGAMWCVLDLVSAFCDEEQQRRRRDTSKARSGLAVLSWSLGDAPRDAHSQKYAPEVGKAASSLSRLRLRKPAASIGYAAVCLGALALAAGTLGREGSALRAGGLYLAGAALAAEALATVLLTCSVYGYEPSETTTSRWRAVVTAAFTAGALVWATLLRQALRSGVGASTPMAAPTAALALLHLVWPLTWLTEAPVALNFWVQWYRVQAA</sequence>
<keyword evidence="2" id="KW-0732">Signal</keyword>
<reference evidence="3" key="1">
    <citation type="submission" date="2023-10" db="EMBL/GenBank/DDBJ databases">
        <authorList>
            <person name="Chen Y."/>
            <person name="Shah S."/>
            <person name="Dougan E. K."/>
            <person name="Thang M."/>
            <person name="Chan C."/>
        </authorList>
    </citation>
    <scope>NUCLEOTIDE SEQUENCE [LARGE SCALE GENOMIC DNA]</scope>
</reference>
<organism evidence="3 4">
    <name type="scientific">Prorocentrum cordatum</name>
    <dbReference type="NCBI Taxonomy" id="2364126"/>
    <lineage>
        <taxon>Eukaryota</taxon>
        <taxon>Sar</taxon>
        <taxon>Alveolata</taxon>
        <taxon>Dinophyceae</taxon>
        <taxon>Prorocentrales</taxon>
        <taxon>Prorocentraceae</taxon>
        <taxon>Prorocentrum</taxon>
    </lineage>
</organism>
<evidence type="ECO:0000256" key="1">
    <source>
        <dbReference type="SAM" id="Phobius"/>
    </source>
</evidence>
<accession>A0ABN9YHH0</accession>
<dbReference type="EMBL" id="CAUYUJ010022692">
    <property type="protein sequence ID" value="CAK0912035.1"/>
    <property type="molecule type" value="Genomic_DNA"/>
</dbReference>
<dbReference type="Proteomes" id="UP001189429">
    <property type="component" value="Unassembled WGS sequence"/>
</dbReference>